<name>A0AAD0KGY0_9BACL</name>
<proteinExistence type="predicted"/>
<accession>A0AAD0KGY0</accession>
<dbReference type="Proteomes" id="UP000249163">
    <property type="component" value="Chromosome"/>
</dbReference>
<dbReference type="Proteomes" id="UP000187323">
    <property type="component" value="Unassembled WGS sequence"/>
</dbReference>
<dbReference type="RefSeq" id="WP_076137636.1">
    <property type="nucleotide sequence ID" value="NZ_CP021965.1"/>
</dbReference>
<organism evidence="1 4">
    <name type="scientific">Paenibacillus odorifer</name>
    <dbReference type="NCBI Taxonomy" id="189426"/>
    <lineage>
        <taxon>Bacteria</taxon>
        <taxon>Bacillati</taxon>
        <taxon>Bacillota</taxon>
        <taxon>Bacilli</taxon>
        <taxon>Bacillales</taxon>
        <taxon>Paenibacillaceae</taxon>
        <taxon>Paenibacillus</taxon>
    </lineage>
</organism>
<reference evidence="1 4" key="2">
    <citation type="submission" date="2017-06" db="EMBL/GenBank/DDBJ databases">
        <title>Complete genome sequence of Paenibacillus odorifer CBA7130.</title>
        <authorList>
            <person name="Nam Y.-D."/>
            <person name="Kang J."/>
            <person name="Chung W.-H."/>
        </authorList>
    </citation>
    <scope>NUCLEOTIDE SEQUENCE [LARGE SCALE GENOMIC DNA]</scope>
    <source>
        <strain evidence="1 4">CBA7130</strain>
    </source>
</reference>
<dbReference type="AlphaFoldDB" id="A0AAD0KGY0"/>
<dbReference type="EMBL" id="MPTO01000026">
    <property type="protein sequence ID" value="OME14107.1"/>
    <property type="molecule type" value="Genomic_DNA"/>
</dbReference>
<evidence type="ECO:0008006" key="5">
    <source>
        <dbReference type="Google" id="ProtNLM"/>
    </source>
</evidence>
<evidence type="ECO:0000313" key="1">
    <source>
        <dbReference type="EMBL" id="AWV32136.1"/>
    </source>
</evidence>
<reference evidence="2 3" key="1">
    <citation type="submission" date="2016-10" db="EMBL/GenBank/DDBJ databases">
        <title>Paenibacillus species isolates.</title>
        <authorList>
            <person name="Beno S.M."/>
        </authorList>
    </citation>
    <scope>NUCLEOTIDE SEQUENCE [LARGE SCALE GENOMIC DNA]</scope>
    <source>
        <strain evidence="2 3">FSL H7-0918</strain>
    </source>
</reference>
<protein>
    <recommendedName>
        <fullName evidence="5">DUF4375 domain-containing protein</fullName>
    </recommendedName>
</protein>
<evidence type="ECO:0000313" key="3">
    <source>
        <dbReference type="Proteomes" id="UP000187323"/>
    </source>
</evidence>
<sequence>MISRTRHIQLSPESETEEEDNNNLYVIVTFPDRSRWASDFYTFKNIEAIRQEYIQNSACLNGAYWSAPNYLTVVDHIDRKRIEEVVDLYLSEGTFEYAFEYIGQVTERDLEIIDYPEDFFNPLEKLEHRYVMRQFAAVEFMLENAAPETIAVIKKIIAEKQ</sequence>
<gene>
    <name evidence="2" type="ORF">BSK47_23900</name>
    <name evidence="1" type="ORF">CD191_05595</name>
</gene>
<evidence type="ECO:0000313" key="2">
    <source>
        <dbReference type="EMBL" id="OME14107.1"/>
    </source>
</evidence>
<dbReference type="EMBL" id="CP021965">
    <property type="protein sequence ID" value="AWV32136.1"/>
    <property type="molecule type" value="Genomic_DNA"/>
</dbReference>
<evidence type="ECO:0000313" key="4">
    <source>
        <dbReference type="Proteomes" id="UP000249163"/>
    </source>
</evidence>